<name>A0A250KN33_9GAMM</name>
<sequence>MVKSDKIGVDLNIQYRSKKIRELCEKQAAAEKKLGAACARKLLLRLQQLEAAARVTELVAGNPHPLKGDRDGQFALDLAGGWRLVFAPANEPCPTRPDGGIDWSQVTIVSIEYIGDYHD</sequence>
<evidence type="ECO:0000313" key="2">
    <source>
        <dbReference type="Proteomes" id="UP000266313"/>
    </source>
</evidence>
<dbReference type="AlphaFoldDB" id="A0A250KN33"/>
<protein>
    <submittedName>
        <fullName evidence="1">Killer suppression protein HigA</fullName>
    </submittedName>
</protein>
<evidence type="ECO:0000313" key="1">
    <source>
        <dbReference type="EMBL" id="BBA32942.1"/>
    </source>
</evidence>
<keyword evidence="2" id="KW-1185">Reference proteome</keyword>
<proteinExistence type="predicted"/>
<accession>A0A250KN33</accession>
<organism evidence="1 2">
    <name type="scientific">Methylocaldum marinum</name>
    <dbReference type="NCBI Taxonomy" id="1432792"/>
    <lineage>
        <taxon>Bacteria</taxon>
        <taxon>Pseudomonadati</taxon>
        <taxon>Pseudomonadota</taxon>
        <taxon>Gammaproteobacteria</taxon>
        <taxon>Methylococcales</taxon>
        <taxon>Methylococcaceae</taxon>
        <taxon>Methylocaldum</taxon>
    </lineage>
</organism>
<dbReference type="InterPro" id="IPR035093">
    <property type="entry name" value="RelE/ParE_toxin_dom_sf"/>
</dbReference>
<dbReference type="KEGG" id="mmai:sS8_0977"/>
<reference evidence="1 2" key="1">
    <citation type="submission" date="2016-12" db="EMBL/GenBank/DDBJ databases">
        <title>Genome sequencing of Methylocaldum marinum.</title>
        <authorList>
            <person name="Takeuchi M."/>
            <person name="Kamagata Y."/>
            <person name="Hiraoka S."/>
            <person name="Oshima K."/>
            <person name="Hattori M."/>
            <person name="Iwasaki W."/>
        </authorList>
    </citation>
    <scope>NUCLEOTIDE SEQUENCE [LARGE SCALE GENOMIC DNA]</scope>
    <source>
        <strain evidence="1 2">S8</strain>
    </source>
</reference>
<dbReference type="Gene3D" id="3.30.2310.20">
    <property type="entry name" value="RelE-like"/>
    <property type="match status" value="1"/>
</dbReference>
<dbReference type="SUPFAM" id="SSF143011">
    <property type="entry name" value="RelE-like"/>
    <property type="match status" value="1"/>
</dbReference>
<gene>
    <name evidence="1" type="ORF">sS8_0977</name>
</gene>
<dbReference type="EMBL" id="AP017928">
    <property type="protein sequence ID" value="BBA32942.1"/>
    <property type="molecule type" value="Genomic_DNA"/>
</dbReference>
<dbReference type="Proteomes" id="UP000266313">
    <property type="component" value="Chromosome"/>
</dbReference>